<dbReference type="PANTHER" id="PTHR30600:SF4">
    <property type="entry name" value="CYTOCHROME C DOMAIN-CONTAINING PROTEIN"/>
    <property type="match status" value="1"/>
</dbReference>
<dbReference type="InterPro" id="IPR009056">
    <property type="entry name" value="Cyt_c-like_dom"/>
</dbReference>
<evidence type="ECO:0000256" key="4">
    <source>
        <dbReference type="PROSITE-ProRule" id="PRU00433"/>
    </source>
</evidence>
<comment type="caution">
    <text evidence="7">The sequence shown here is derived from an EMBL/GenBank/DDBJ whole genome shotgun (WGS) entry which is preliminary data.</text>
</comment>
<dbReference type="GO" id="GO:0046872">
    <property type="term" value="F:metal ion binding"/>
    <property type="evidence" value="ECO:0007669"/>
    <property type="project" value="UniProtKB-KW"/>
</dbReference>
<dbReference type="Proteomes" id="UP000193391">
    <property type="component" value="Unassembled WGS sequence"/>
</dbReference>
<keyword evidence="2 4" id="KW-0479">Metal-binding</keyword>
<dbReference type="GO" id="GO:0009055">
    <property type="term" value="F:electron transfer activity"/>
    <property type="evidence" value="ECO:0007669"/>
    <property type="project" value="InterPro"/>
</dbReference>
<dbReference type="OrthoDB" id="9805202at2"/>
<evidence type="ECO:0000256" key="5">
    <source>
        <dbReference type="SAM" id="SignalP"/>
    </source>
</evidence>
<protein>
    <submittedName>
        <fullName evidence="7">Thiol oxidoreductase</fullName>
    </submittedName>
</protein>
<evidence type="ECO:0000256" key="2">
    <source>
        <dbReference type="ARBA" id="ARBA00022723"/>
    </source>
</evidence>
<dbReference type="GO" id="GO:0020037">
    <property type="term" value="F:heme binding"/>
    <property type="evidence" value="ECO:0007669"/>
    <property type="project" value="InterPro"/>
</dbReference>
<evidence type="ECO:0000256" key="1">
    <source>
        <dbReference type="ARBA" id="ARBA00022617"/>
    </source>
</evidence>
<proteinExistence type="predicted"/>
<dbReference type="SUPFAM" id="SSF46626">
    <property type="entry name" value="Cytochrome c"/>
    <property type="match status" value="1"/>
</dbReference>
<dbReference type="PIRSF" id="PIRSF028099">
    <property type="entry name" value="DUF1111"/>
    <property type="match status" value="1"/>
</dbReference>
<feature type="chain" id="PRO_5013345184" evidence="5">
    <location>
        <begin position="36"/>
        <end position="501"/>
    </location>
</feature>
<dbReference type="EMBL" id="JFKA01000012">
    <property type="protein sequence ID" value="OSQ36107.1"/>
    <property type="molecule type" value="Genomic_DNA"/>
</dbReference>
<dbReference type="PROSITE" id="PS51007">
    <property type="entry name" value="CYTC"/>
    <property type="match status" value="1"/>
</dbReference>
<dbReference type="AlphaFoldDB" id="A0A1Y2KYK2"/>
<keyword evidence="1 4" id="KW-0349">Heme</keyword>
<dbReference type="Pfam" id="PF06537">
    <property type="entry name" value="DHOR"/>
    <property type="match status" value="1"/>
</dbReference>
<keyword evidence="8" id="KW-1185">Reference proteome</keyword>
<dbReference type="InterPro" id="IPR010538">
    <property type="entry name" value="DHOR"/>
</dbReference>
<dbReference type="InterPro" id="IPR051395">
    <property type="entry name" value="Cytochrome_c_Peroxidase/MauG"/>
</dbReference>
<evidence type="ECO:0000313" key="7">
    <source>
        <dbReference type="EMBL" id="OSQ36107.1"/>
    </source>
</evidence>
<dbReference type="STRING" id="1293891.TMES_18690"/>
<dbReference type="Gene3D" id="1.10.760.10">
    <property type="entry name" value="Cytochrome c-like domain"/>
    <property type="match status" value="1"/>
</dbReference>
<feature type="signal peptide" evidence="5">
    <location>
        <begin position="1"/>
        <end position="35"/>
    </location>
</feature>
<feature type="domain" description="Cytochrome c" evidence="6">
    <location>
        <begin position="369"/>
        <end position="501"/>
    </location>
</feature>
<evidence type="ECO:0000259" key="6">
    <source>
        <dbReference type="PROSITE" id="PS51007"/>
    </source>
</evidence>
<accession>A0A1Y2KYK2</accession>
<dbReference type="InterPro" id="IPR036909">
    <property type="entry name" value="Cyt_c-like_dom_sf"/>
</dbReference>
<keyword evidence="3 4" id="KW-0408">Iron</keyword>
<organism evidence="7 8">
    <name type="scientific">Thalassospira mesophila</name>
    <dbReference type="NCBI Taxonomy" id="1293891"/>
    <lineage>
        <taxon>Bacteria</taxon>
        <taxon>Pseudomonadati</taxon>
        <taxon>Pseudomonadota</taxon>
        <taxon>Alphaproteobacteria</taxon>
        <taxon>Rhodospirillales</taxon>
        <taxon>Thalassospiraceae</taxon>
        <taxon>Thalassospira</taxon>
    </lineage>
</organism>
<dbReference type="PANTHER" id="PTHR30600">
    <property type="entry name" value="CYTOCHROME C PEROXIDASE-RELATED"/>
    <property type="match status" value="1"/>
</dbReference>
<gene>
    <name evidence="7" type="ORF">TMES_18690</name>
</gene>
<reference evidence="7 8" key="1">
    <citation type="submission" date="2014-03" db="EMBL/GenBank/DDBJ databases">
        <title>The draft genome sequence of Thalassospira mesophila JCM 18969.</title>
        <authorList>
            <person name="Lai Q."/>
            <person name="Shao Z."/>
        </authorList>
    </citation>
    <scope>NUCLEOTIDE SEQUENCE [LARGE SCALE GENOMIC DNA]</scope>
    <source>
        <strain evidence="7 8">JCM 18969</strain>
    </source>
</reference>
<keyword evidence="5" id="KW-0732">Signal</keyword>
<evidence type="ECO:0000313" key="8">
    <source>
        <dbReference type="Proteomes" id="UP000193391"/>
    </source>
</evidence>
<sequence length="501" mass="54460">MPFPGFSIRLTSRFWVLLGCIATSTVAISPIAVHAQQSPNAVNSPLPADAFPGGDTTWVKKTGRSAFTHYSANMAFEKRMDFKLGEALFQRMWVAAPTRTQTTDGLGPLYNSRSCLGCHVRNGRGHALDPKNDPDRAAVAMLLRLSIPPQNDADRDLLASGRANSIADPVYGHQFQELSVPGIPAEGRVMVNYDDHVVGLSDGDKVTLHKPEYKLTELAYGPLHNGLMISPRIAPQMIGLGLLEAIPAAMITDRADPDDANGDGISGRANHVWNIAEQKVTLGRFGWKAGMPTLDQQNKNAMQFDVGLSNTLYPDGAGDCTDAQTLCREAQNGNTPEFEDLEAHSVITDLILYYTRNLAPPARADANAPDILAGKQIFTDLGCASCHRPSYQLPVNTAHPEQSGQLIWPYSDLLLHDMGDGLADHRPEAQASGSEWRTPPLWGLGRTKEIDSRAGFLHDGRANTILEAVLWHGGEAQQARDAVINLPRADRSKLIAFLKSL</sequence>
<dbReference type="GO" id="GO:0004130">
    <property type="term" value="F:cytochrome-c peroxidase activity"/>
    <property type="evidence" value="ECO:0007669"/>
    <property type="project" value="TreeGrafter"/>
</dbReference>
<name>A0A1Y2KYK2_9PROT</name>
<evidence type="ECO:0000256" key="3">
    <source>
        <dbReference type="ARBA" id="ARBA00023004"/>
    </source>
</evidence>